<evidence type="ECO:0000256" key="8">
    <source>
        <dbReference type="ARBA" id="ARBA00079732"/>
    </source>
</evidence>
<comment type="similarity">
    <text evidence="5">Belongs to the tRNA methyltransferase O family.</text>
</comment>
<comment type="catalytic activity">
    <reaction evidence="6">
        <text>N(6)-L-threonylcarbamoyladenosine(37) in tRNA + S-adenosyl-L-methionine = N(6)-methyl,N(6)-L-threonylcarbamoyladenosine(37) in tRNA + S-adenosyl-L-homocysteine + H(+)</text>
        <dbReference type="Rhea" id="RHEA:70027"/>
        <dbReference type="Rhea" id="RHEA-COMP:10163"/>
        <dbReference type="Rhea" id="RHEA-COMP:17808"/>
        <dbReference type="ChEBI" id="CHEBI:15378"/>
        <dbReference type="ChEBI" id="CHEBI:57856"/>
        <dbReference type="ChEBI" id="CHEBI:59789"/>
        <dbReference type="ChEBI" id="CHEBI:74418"/>
        <dbReference type="ChEBI" id="CHEBI:188470"/>
    </reaction>
    <physiologicalReaction direction="left-to-right" evidence="6">
        <dbReference type="Rhea" id="RHEA:70028"/>
    </physiologicalReaction>
</comment>
<evidence type="ECO:0000256" key="5">
    <source>
        <dbReference type="ARBA" id="ARBA00033753"/>
    </source>
</evidence>
<dbReference type="AlphaFoldDB" id="A0A8C4TJ18"/>
<dbReference type="NCBIfam" id="TIGR00104">
    <property type="entry name" value="tRNA_TsaA"/>
    <property type="match status" value="1"/>
</dbReference>
<dbReference type="CDD" id="cd09281">
    <property type="entry name" value="UPF0066"/>
    <property type="match status" value="1"/>
</dbReference>
<dbReference type="FunFam" id="2.40.30.70:FF:000002">
    <property type="entry name" value="tRNA (Adenine(37)-N6)-methyltransferase isoform X1"/>
    <property type="match status" value="1"/>
</dbReference>
<keyword evidence="12" id="KW-1185">Reference proteome</keyword>
<sequence length="494" mass="55167">MEVERDRSDEARDSTRRFQHQITVMRQEIQNLRKHMDSAVRAHKKSVHALQNLLGNISNNELPQHSQSPLVESSTAFSLEKGNIPTVPIGYIDSCFSSKNGTPRQPTICSLSRAKLQINRSVFNNPEHSLIGLHQYSHVWIIFVFHKNGHMNYKAKVKPPRLNGMKTGIFSTRSPHRPNAIGLTLAKLEQIKGDTIYLSGIDMIQGTPVLDIKPYIPEYDSPQLKSMDQLTKNVICQDFPLFPTFEGEFSESETEDNSVKRELTSSETPEGFLGASVYCSGESRSSRSEYEDQQCPVSSITCEAVSHLDTQPAAQISKENHLLSALLKIKDYLNESAASSKNEDAKAVVETDCSVGDALSEKSRTSSLEHAASEESASTTVASWVRESPVSSLEVRFTPHAENALSDFQPANQTGATHPRRPAFHYLRSLDEAKDAIKAVLSADPRSVYRRTRCLDQLFYFTLDGAHITCWFGEGFAEVVQIKPIQNHQEMPAM</sequence>
<keyword evidence="1" id="KW-0489">Methyltransferase</keyword>
<reference evidence="11" key="3">
    <citation type="submission" date="2025-09" db="UniProtKB">
        <authorList>
            <consortium name="Ensembl"/>
        </authorList>
    </citation>
    <scope>IDENTIFICATION</scope>
</reference>
<evidence type="ECO:0000256" key="4">
    <source>
        <dbReference type="ARBA" id="ARBA00022694"/>
    </source>
</evidence>
<feature type="domain" description="TsaA-like" evidence="10">
    <location>
        <begin position="86"/>
        <end position="224"/>
    </location>
</feature>
<gene>
    <name evidence="11" type="primary">trmo</name>
</gene>
<organism evidence="11 12">
    <name type="scientific">Erpetoichthys calabaricus</name>
    <name type="common">Rope fish</name>
    <name type="synonym">Calamoichthys calabaricus</name>
    <dbReference type="NCBI Taxonomy" id="27687"/>
    <lineage>
        <taxon>Eukaryota</taxon>
        <taxon>Metazoa</taxon>
        <taxon>Chordata</taxon>
        <taxon>Craniata</taxon>
        <taxon>Vertebrata</taxon>
        <taxon>Euteleostomi</taxon>
        <taxon>Actinopterygii</taxon>
        <taxon>Polypteriformes</taxon>
        <taxon>Polypteridae</taxon>
        <taxon>Erpetoichthys</taxon>
    </lineage>
</organism>
<feature type="region of interest" description="Disordered" evidence="9">
    <location>
        <begin position="248"/>
        <end position="267"/>
    </location>
</feature>
<dbReference type="InterPro" id="IPR036414">
    <property type="entry name" value="YaeB_N_sf"/>
</dbReference>
<evidence type="ECO:0000256" key="3">
    <source>
        <dbReference type="ARBA" id="ARBA00022691"/>
    </source>
</evidence>
<dbReference type="Pfam" id="PF01980">
    <property type="entry name" value="TrmO_N"/>
    <property type="match status" value="1"/>
</dbReference>
<dbReference type="PROSITE" id="PS51668">
    <property type="entry name" value="TSAA_2"/>
    <property type="match status" value="1"/>
</dbReference>
<evidence type="ECO:0000256" key="2">
    <source>
        <dbReference type="ARBA" id="ARBA00022679"/>
    </source>
</evidence>
<evidence type="ECO:0000259" key="10">
    <source>
        <dbReference type="PROSITE" id="PS51668"/>
    </source>
</evidence>
<evidence type="ECO:0000256" key="7">
    <source>
        <dbReference type="ARBA" id="ARBA00068542"/>
    </source>
</evidence>
<dbReference type="PANTHER" id="PTHR12818">
    <property type="entry name" value="TRNA (ADENINE(37)-N6)-METHYLTRANSFERASE"/>
    <property type="match status" value="1"/>
</dbReference>
<accession>A0A8C4TJ18</accession>
<dbReference type="Gene3D" id="2.40.30.70">
    <property type="entry name" value="YaeB-like"/>
    <property type="match status" value="1"/>
</dbReference>
<dbReference type="InterPro" id="IPR040372">
    <property type="entry name" value="YaeB-like"/>
</dbReference>
<protein>
    <recommendedName>
        <fullName evidence="7">tRNA (adenine(37)-N6)-methyltransferase</fullName>
    </recommendedName>
    <alternativeName>
        <fullName evidence="8">tRNA methyltransferase O</fullName>
    </alternativeName>
</protein>
<evidence type="ECO:0000256" key="9">
    <source>
        <dbReference type="SAM" id="MobiDB-lite"/>
    </source>
</evidence>
<keyword evidence="2" id="KW-0808">Transferase</keyword>
<proteinExistence type="inferred from homology"/>
<dbReference type="Gene3D" id="3.30.2310.10">
    <property type="entry name" value="YaeB-like"/>
    <property type="match status" value="1"/>
</dbReference>
<dbReference type="GO" id="GO:0008168">
    <property type="term" value="F:methyltransferase activity"/>
    <property type="evidence" value="ECO:0007669"/>
    <property type="project" value="UniProtKB-KW"/>
</dbReference>
<dbReference type="PANTHER" id="PTHR12818:SF0">
    <property type="entry name" value="TRNA (ADENINE(37)-N6)-METHYLTRANSFERASE"/>
    <property type="match status" value="1"/>
</dbReference>
<keyword evidence="3" id="KW-0949">S-adenosyl-L-methionine</keyword>
<dbReference type="InterPro" id="IPR036413">
    <property type="entry name" value="YaeB-like_sf"/>
</dbReference>
<evidence type="ECO:0000313" key="12">
    <source>
        <dbReference type="Proteomes" id="UP000694620"/>
    </source>
</evidence>
<dbReference type="GO" id="GO:0032259">
    <property type="term" value="P:methylation"/>
    <property type="evidence" value="ECO:0007669"/>
    <property type="project" value="UniProtKB-KW"/>
</dbReference>
<dbReference type="SUPFAM" id="SSF118196">
    <property type="entry name" value="YaeB-like"/>
    <property type="match status" value="1"/>
</dbReference>
<evidence type="ECO:0000313" key="11">
    <source>
        <dbReference type="Ensembl" id="ENSECRP00000033507.1"/>
    </source>
</evidence>
<dbReference type="FunFam" id="3.30.2310.10:FF:000002">
    <property type="entry name" value="tRNA methyltransferase O"/>
    <property type="match status" value="1"/>
</dbReference>
<dbReference type="Proteomes" id="UP000694620">
    <property type="component" value="Chromosome 7"/>
</dbReference>
<dbReference type="GeneTree" id="ENSGT00390000004643"/>
<evidence type="ECO:0000256" key="1">
    <source>
        <dbReference type="ARBA" id="ARBA00022603"/>
    </source>
</evidence>
<name>A0A8C4TJ18_ERPCA</name>
<dbReference type="GO" id="GO:0008033">
    <property type="term" value="P:tRNA processing"/>
    <property type="evidence" value="ECO:0007669"/>
    <property type="project" value="UniProtKB-KW"/>
</dbReference>
<evidence type="ECO:0000256" key="6">
    <source>
        <dbReference type="ARBA" id="ARBA00051117"/>
    </source>
</evidence>
<reference evidence="11" key="2">
    <citation type="submission" date="2025-08" db="UniProtKB">
        <authorList>
            <consortium name="Ensembl"/>
        </authorList>
    </citation>
    <scope>IDENTIFICATION</scope>
</reference>
<dbReference type="Ensembl" id="ENSECRT00000034235.1">
    <property type="protein sequence ID" value="ENSECRP00000033507.1"/>
    <property type="gene ID" value="ENSECRG00000022676.1"/>
</dbReference>
<dbReference type="InterPro" id="IPR023370">
    <property type="entry name" value="TrmO-like_N"/>
</dbReference>
<reference evidence="11" key="1">
    <citation type="submission" date="2021-06" db="EMBL/GenBank/DDBJ databases">
        <authorList>
            <consortium name="Wellcome Sanger Institute Data Sharing"/>
        </authorList>
    </citation>
    <scope>NUCLEOTIDE SEQUENCE [LARGE SCALE GENOMIC DNA]</scope>
</reference>
<keyword evidence="4" id="KW-0819">tRNA processing</keyword>